<dbReference type="STRING" id="3821.A0A151R1K5"/>
<comment type="similarity">
    <text evidence="1">Belongs to the plant acyltransferase family.</text>
</comment>
<organism evidence="2 3">
    <name type="scientific">Cajanus cajan</name>
    <name type="common">Pigeon pea</name>
    <name type="synonym">Cajanus indicus</name>
    <dbReference type="NCBI Taxonomy" id="3821"/>
    <lineage>
        <taxon>Eukaryota</taxon>
        <taxon>Viridiplantae</taxon>
        <taxon>Streptophyta</taxon>
        <taxon>Embryophyta</taxon>
        <taxon>Tracheophyta</taxon>
        <taxon>Spermatophyta</taxon>
        <taxon>Magnoliopsida</taxon>
        <taxon>eudicotyledons</taxon>
        <taxon>Gunneridae</taxon>
        <taxon>Pentapetalae</taxon>
        <taxon>rosids</taxon>
        <taxon>fabids</taxon>
        <taxon>Fabales</taxon>
        <taxon>Fabaceae</taxon>
        <taxon>Papilionoideae</taxon>
        <taxon>50 kb inversion clade</taxon>
        <taxon>NPAAA clade</taxon>
        <taxon>indigoferoid/millettioid clade</taxon>
        <taxon>Phaseoleae</taxon>
        <taxon>Cajanus</taxon>
    </lineage>
</organism>
<dbReference type="EMBL" id="KQ484223">
    <property type="protein sequence ID" value="KYP36403.1"/>
    <property type="molecule type" value="Genomic_DNA"/>
</dbReference>
<dbReference type="InterPro" id="IPR050317">
    <property type="entry name" value="Plant_Fungal_Acyltransferase"/>
</dbReference>
<gene>
    <name evidence="2" type="ORF">KK1_042488</name>
</gene>
<evidence type="ECO:0000313" key="2">
    <source>
        <dbReference type="EMBL" id="KYP36403.1"/>
    </source>
</evidence>
<dbReference type="Gene3D" id="3.30.559.10">
    <property type="entry name" value="Chloramphenicol acetyltransferase-like domain"/>
    <property type="match status" value="2"/>
</dbReference>
<name>A0A151R1K5_CAJCA</name>
<dbReference type="GO" id="GO:0016747">
    <property type="term" value="F:acyltransferase activity, transferring groups other than amino-acyl groups"/>
    <property type="evidence" value="ECO:0007669"/>
    <property type="project" value="TreeGrafter"/>
</dbReference>
<dbReference type="Pfam" id="PF02458">
    <property type="entry name" value="Transferase"/>
    <property type="match status" value="2"/>
</dbReference>
<dbReference type="PANTHER" id="PTHR31642">
    <property type="entry name" value="TRICHOTHECENE 3-O-ACETYLTRANSFERASE"/>
    <property type="match status" value="1"/>
</dbReference>
<dbReference type="InterPro" id="IPR023213">
    <property type="entry name" value="CAT-like_dom_sf"/>
</dbReference>
<dbReference type="PANTHER" id="PTHR31642:SF175">
    <property type="entry name" value="SPERMIDINE HYDROXYCINNAMOYL TRANSFERASE"/>
    <property type="match status" value="1"/>
</dbReference>
<proteinExistence type="inferred from homology"/>
<keyword evidence="3" id="KW-1185">Reference proteome</keyword>
<evidence type="ECO:0000313" key="3">
    <source>
        <dbReference type="Proteomes" id="UP000075243"/>
    </source>
</evidence>
<reference evidence="2" key="1">
    <citation type="journal article" date="2012" name="Nat. Biotechnol.">
        <title>Draft genome sequence of pigeonpea (Cajanus cajan), an orphan legume crop of resource-poor farmers.</title>
        <authorList>
            <person name="Varshney R.K."/>
            <person name="Chen W."/>
            <person name="Li Y."/>
            <person name="Bharti A.K."/>
            <person name="Saxena R.K."/>
            <person name="Schlueter J.A."/>
            <person name="Donoghue M.T."/>
            <person name="Azam S."/>
            <person name="Fan G."/>
            <person name="Whaley A.M."/>
            <person name="Farmer A.D."/>
            <person name="Sheridan J."/>
            <person name="Iwata A."/>
            <person name="Tuteja R."/>
            <person name="Penmetsa R.V."/>
            <person name="Wu W."/>
            <person name="Upadhyaya H.D."/>
            <person name="Yang S.P."/>
            <person name="Shah T."/>
            <person name="Saxena K.B."/>
            <person name="Michael T."/>
            <person name="McCombie W.R."/>
            <person name="Yang B."/>
            <person name="Zhang G."/>
            <person name="Yang H."/>
            <person name="Wang J."/>
            <person name="Spillane C."/>
            <person name="Cook D.R."/>
            <person name="May G.D."/>
            <person name="Xu X."/>
            <person name="Jackson S.A."/>
        </authorList>
    </citation>
    <scope>NUCLEOTIDE SEQUENCE [LARGE SCALE GENOMIC DNA]</scope>
</reference>
<accession>A0A151R1K5</accession>
<dbReference type="AlphaFoldDB" id="A0A151R1K5"/>
<protein>
    <submittedName>
        <fullName evidence="2">Anthranilate N-benzoyltransferase protein 3</fullName>
    </submittedName>
</protein>
<dbReference type="Gramene" id="C.cajan_41680.t">
    <property type="protein sequence ID" value="C.cajan_41680.t"/>
    <property type="gene ID" value="C.cajan_41680"/>
</dbReference>
<evidence type="ECO:0000256" key="1">
    <source>
        <dbReference type="ARBA" id="ARBA00009861"/>
    </source>
</evidence>
<sequence length="427" mass="48582">MLNIVASYCVVPSEETPETRLRLSDYDQVVRLGHTPNIYIYKAKHNHNTTEKMIKSLSKILVFYYPIAGRLSLAESGRMELDCNAKGVTFLEAETTKSMSDYGDFSPSESIKELVPKIDYTTQPIEELPLLFVQLTRLFLYFATTNEGVMQSVVKGKLIKLDGPTLKAAAGLSGTGREKPQPFNFGDFEELTTLRDCQRNPVNTNYKKFLAGGMKKNSRLISFIIAWMLKPRLHNHAQMSRDDILLMHVIKKKIKIDWVSVVNDCMWKARRKEDGPIPYALLLSKIFENVGVDLEGERKIVYAAQKVREANEMVSNEYIRSQSEAVLGQEHLDCIKAFFMGQGERSLAHFPGNPNIQITSWMNLPVYEADFGWGKPIYFGLGYVNSHDRALILLSPEGDGSVIVSIHFQIAHMQLFKKLFYEDYSKL</sequence>
<dbReference type="Proteomes" id="UP000075243">
    <property type="component" value="Unassembled WGS sequence"/>
</dbReference>